<dbReference type="OrthoDB" id="3633556at2759"/>
<keyword evidence="3" id="KW-1185">Reference proteome</keyword>
<proteinExistence type="predicted"/>
<evidence type="ECO:0000256" key="1">
    <source>
        <dbReference type="SAM" id="Phobius"/>
    </source>
</evidence>
<dbReference type="AlphaFoldDB" id="A0A135UPT5"/>
<dbReference type="Proteomes" id="UP000070121">
    <property type="component" value="Unassembled WGS sequence"/>
</dbReference>
<evidence type="ECO:0000313" key="3">
    <source>
        <dbReference type="Proteomes" id="UP000070121"/>
    </source>
</evidence>
<evidence type="ECO:0000313" key="2">
    <source>
        <dbReference type="EMBL" id="KXH62405.1"/>
    </source>
</evidence>
<dbReference type="EMBL" id="JFFI01001175">
    <property type="protein sequence ID" value="KXH62405.1"/>
    <property type="molecule type" value="Genomic_DNA"/>
</dbReference>
<organism evidence="2 3">
    <name type="scientific">Colletotrichum salicis</name>
    <dbReference type="NCBI Taxonomy" id="1209931"/>
    <lineage>
        <taxon>Eukaryota</taxon>
        <taxon>Fungi</taxon>
        <taxon>Dikarya</taxon>
        <taxon>Ascomycota</taxon>
        <taxon>Pezizomycotina</taxon>
        <taxon>Sordariomycetes</taxon>
        <taxon>Hypocreomycetidae</taxon>
        <taxon>Glomerellales</taxon>
        <taxon>Glomerellaceae</taxon>
        <taxon>Colletotrichum</taxon>
        <taxon>Colletotrichum acutatum species complex</taxon>
    </lineage>
</organism>
<reference evidence="2 3" key="1">
    <citation type="submission" date="2014-02" db="EMBL/GenBank/DDBJ databases">
        <title>The genome sequence of Colletotrichum salicis CBS 607.94.</title>
        <authorList>
            <person name="Baroncelli R."/>
            <person name="Thon M.R."/>
        </authorList>
    </citation>
    <scope>NUCLEOTIDE SEQUENCE [LARGE SCALE GENOMIC DNA]</scope>
    <source>
        <strain evidence="2 3">CBS 607.94</strain>
    </source>
</reference>
<keyword evidence="1" id="KW-1133">Transmembrane helix</keyword>
<feature type="transmembrane region" description="Helical" evidence="1">
    <location>
        <begin position="16"/>
        <end position="37"/>
    </location>
</feature>
<comment type="caution">
    <text evidence="2">The sequence shown here is derived from an EMBL/GenBank/DDBJ whole genome shotgun (WGS) entry which is preliminary data.</text>
</comment>
<name>A0A135UPT5_9PEZI</name>
<gene>
    <name evidence="2" type="ORF">CSAL01_00568</name>
</gene>
<keyword evidence="1" id="KW-0812">Transmembrane</keyword>
<keyword evidence="1" id="KW-0472">Membrane</keyword>
<protein>
    <submittedName>
        <fullName evidence="2">Uncharacterized protein</fullName>
    </submittedName>
</protein>
<sequence length="441" mass="50729">MILTKPFSTSAREARWLHLSCLSGIAILVVFFSHTLWPHFDIHAFDLSGERTGTRPEGSYSQHVASNEEEEMYYLGFKKNWTSESQKLKELKYAIILPTFSGHMALATEFLQSYMCLCTDQSEIDFHVVLSDSKEVAMFQDAIKNLKSCGPTYSIFPTPAMNINRSKPKINIINMFDILPPVFHSMTTGKITRDDTSALLNERGKFQYQTIKKMSAALELDYDYALWLDSEAIAVQPFSMRQTFDAYVKDPTIWRSRMTNDDFMQRLIGAAANVLDRSMDSFGPAYWNLESVEWIFEKDTIKDLVQYVAEVHKQDFWTAWVTHGGPFEVNLLNMHIQARKLETTNPLFAKYRIIETEREMQKYGMGTGLLERGYKLLAVPEIVPNFSSMLRENGQSLFRLDDLEVGPPEAIDRFLLETPINIICSGAPPLHSWWEERKKSI</sequence>
<accession>A0A135UPT5</accession>